<gene>
    <name evidence="3" type="primary">MYL4</name>
    <name evidence="3" type="ORF">AMEX_G11766</name>
</gene>
<feature type="domain" description="EF-hand" evidence="2">
    <location>
        <begin position="168"/>
        <end position="203"/>
    </location>
</feature>
<name>A0A8T2LY53_ASTMX</name>
<proteinExistence type="predicted"/>
<dbReference type="PROSITE" id="PS50222">
    <property type="entry name" value="EF_HAND_2"/>
    <property type="match status" value="1"/>
</dbReference>
<dbReference type="InterPro" id="IPR002048">
    <property type="entry name" value="EF_hand_dom"/>
</dbReference>
<feature type="region of interest" description="Disordered" evidence="1">
    <location>
        <begin position="26"/>
        <end position="75"/>
    </location>
</feature>
<evidence type="ECO:0000259" key="2">
    <source>
        <dbReference type="PROSITE" id="PS50222"/>
    </source>
</evidence>
<comment type="caution">
    <text evidence="3">The sequence shown here is derived from an EMBL/GenBank/DDBJ whole genome shotgun (WGS) entry which is preliminary data.</text>
</comment>
<dbReference type="EMBL" id="JAICCE010000008">
    <property type="protein sequence ID" value="KAG9274722.1"/>
    <property type="molecule type" value="Genomic_DNA"/>
</dbReference>
<evidence type="ECO:0000313" key="3">
    <source>
        <dbReference type="EMBL" id="KAG9274722.1"/>
    </source>
</evidence>
<protein>
    <submittedName>
        <fullName evidence="3">Myosin light chain 1, cardiac muscle-like</fullName>
    </submittedName>
</protein>
<evidence type="ECO:0000256" key="1">
    <source>
        <dbReference type="SAM" id="MobiDB-lite"/>
    </source>
</evidence>
<dbReference type="Proteomes" id="UP000752171">
    <property type="component" value="Unassembled WGS sequence"/>
</dbReference>
<sequence length="235" mass="26418">MPGQEGRGYLRGRRIKAPRRLLIFTQSVSEPQPSTQPLLPLHLTAHPSRAMAPKKKEEPKPAAPKPPEPEPVKEPEFNPAEVQLEFTAEQIEDFKDAFQLFDRTPTNEMKITFAQCGDVIRALGQNPTNAEVMYVLGKPKAEDMNVKMLDFDEFLPRFQFICKAKGRGTFEDFVEGLRVFDKEGNGTVMGAELRHVLATLGEKMKEDEVEQLMAGQEDANGCINYEAFVKHIMAG</sequence>
<dbReference type="KEGG" id="amex:103030419"/>
<dbReference type="OrthoDB" id="5959761at2759"/>
<dbReference type="GO" id="GO:0016460">
    <property type="term" value="C:myosin II complex"/>
    <property type="evidence" value="ECO:0007669"/>
    <property type="project" value="TreeGrafter"/>
</dbReference>
<dbReference type="GO" id="GO:0005509">
    <property type="term" value="F:calcium ion binding"/>
    <property type="evidence" value="ECO:0007669"/>
    <property type="project" value="InterPro"/>
</dbReference>
<dbReference type="InterPro" id="IPR050230">
    <property type="entry name" value="CALM/Myosin/TropC-like"/>
</dbReference>
<dbReference type="PANTHER" id="PTHR23048">
    <property type="entry name" value="MYOSIN LIGHT CHAIN 1, 3"/>
    <property type="match status" value="1"/>
</dbReference>
<evidence type="ECO:0000313" key="4">
    <source>
        <dbReference type="Proteomes" id="UP000752171"/>
    </source>
</evidence>
<dbReference type="OMA" id="RTAQCEM"/>
<organism evidence="3 4">
    <name type="scientific">Astyanax mexicanus</name>
    <name type="common">Blind cave fish</name>
    <name type="synonym">Astyanax fasciatus mexicanus</name>
    <dbReference type="NCBI Taxonomy" id="7994"/>
    <lineage>
        <taxon>Eukaryota</taxon>
        <taxon>Metazoa</taxon>
        <taxon>Chordata</taxon>
        <taxon>Craniata</taxon>
        <taxon>Vertebrata</taxon>
        <taxon>Euteleostomi</taxon>
        <taxon>Actinopterygii</taxon>
        <taxon>Neopterygii</taxon>
        <taxon>Teleostei</taxon>
        <taxon>Ostariophysi</taxon>
        <taxon>Characiformes</taxon>
        <taxon>Characoidei</taxon>
        <taxon>Acestrorhamphidae</taxon>
        <taxon>Acestrorhamphinae</taxon>
        <taxon>Astyanax</taxon>
    </lineage>
</organism>
<dbReference type="SUPFAM" id="SSF47473">
    <property type="entry name" value="EF-hand"/>
    <property type="match status" value="1"/>
</dbReference>
<dbReference type="CDD" id="cd00051">
    <property type="entry name" value="EFh"/>
    <property type="match status" value="1"/>
</dbReference>
<dbReference type="FunFam" id="1.10.238.10:FF:000019">
    <property type="entry name" value="Myosin light chain 1 skeletal"/>
    <property type="match status" value="1"/>
</dbReference>
<feature type="compositionally biased region" description="Polar residues" evidence="1">
    <location>
        <begin position="26"/>
        <end position="37"/>
    </location>
</feature>
<reference evidence="3 4" key="1">
    <citation type="submission" date="2021-07" db="EMBL/GenBank/DDBJ databases">
        <authorList>
            <person name="Imarazene B."/>
            <person name="Zahm M."/>
            <person name="Klopp C."/>
            <person name="Cabau C."/>
            <person name="Beille S."/>
            <person name="Jouanno E."/>
            <person name="Castinel A."/>
            <person name="Lluch J."/>
            <person name="Gil L."/>
            <person name="Kuchtly C."/>
            <person name="Lopez Roques C."/>
            <person name="Donnadieu C."/>
            <person name="Parrinello H."/>
            <person name="Journot L."/>
            <person name="Du K."/>
            <person name="Schartl M."/>
            <person name="Retaux S."/>
            <person name="Guiguen Y."/>
        </authorList>
    </citation>
    <scope>NUCLEOTIDE SEQUENCE [LARGE SCALE GENOMIC DNA]</scope>
    <source>
        <strain evidence="3">Pach_M1</strain>
        <tissue evidence="3">Testis</tissue>
    </source>
</reference>
<dbReference type="InterPro" id="IPR011992">
    <property type="entry name" value="EF-hand-dom_pair"/>
</dbReference>
<dbReference type="Gene3D" id="1.10.238.10">
    <property type="entry name" value="EF-hand"/>
    <property type="match status" value="2"/>
</dbReference>
<accession>A0A8T2LY53</accession>
<dbReference type="PANTHER" id="PTHR23048:SF44">
    <property type="entry name" value="ATRIAL MYOSIN LIGHT CHAIN"/>
    <property type="match status" value="1"/>
</dbReference>
<dbReference type="AlphaFoldDB" id="A0A8T2LY53"/>